<keyword evidence="1" id="KW-0285">Flavoprotein</keyword>
<dbReference type="GO" id="GO:0016491">
    <property type="term" value="F:oxidoreductase activity"/>
    <property type="evidence" value="ECO:0007669"/>
    <property type="project" value="UniProtKB-KW"/>
</dbReference>
<dbReference type="SUPFAM" id="SSF56176">
    <property type="entry name" value="FAD-binding/transporter-associated domain-like"/>
    <property type="match status" value="1"/>
</dbReference>
<dbReference type="InterPro" id="IPR016169">
    <property type="entry name" value="FAD-bd_PCMH_sub2"/>
</dbReference>
<dbReference type="OMA" id="GGTHIYR"/>
<dbReference type="NCBIfam" id="NF041019">
    <property type="entry name" value="glyceraldDH_beta"/>
    <property type="match status" value="1"/>
</dbReference>
<evidence type="ECO:0000256" key="1">
    <source>
        <dbReference type="ARBA" id="ARBA00022630"/>
    </source>
</evidence>
<evidence type="ECO:0000256" key="2">
    <source>
        <dbReference type="ARBA" id="ARBA00022827"/>
    </source>
</evidence>
<feature type="domain" description="FAD-binding PCMH-type" evidence="4">
    <location>
        <begin position="1"/>
        <end position="176"/>
    </location>
</feature>
<dbReference type="GO" id="GO:0071949">
    <property type="term" value="F:FAD binding"/>
    <property type="evidence" value="ECO:0007669"/>
    <property type="project" value="InterPro"/>
</dbReference>
<dbReference type="Proteomes" id="UP000065473">
    <property type="component" value="Chromosome"/>
</dbReference>
<name>A0A0U3GXB0_9CREN</name>
<dbReference type="InterPro" id="IPR053586">
    <property type="entry name" value="Glyceraldehyde_DH_medium"/>
</dbReference>
<keyword evidence="2" id="KW-0274">FAD</keyword>
<dbReference type="AlphaFoldDB" id="A0A0U3GXB0"/>
<dbReference type="Pfam" id="PF03450">
    <property type="entry name" value="CO_deh_flav_C"/>
    <property type="match status" value="1"/>
</dbReference>
<dbReference type="RefSeq" id="WP_011279057.1">
    <property type="nucleotide sequence ID" value="NZ_BHWZ01000006.1"/>
</dbReference>
<dbReference type="Gene3D" id="3.30.390.50">
    <property type="entry name" value="CO dehydrogenase flavoprotein, C-terminal domain"/>
    <property type="match status" value="1"/>
</dbReference>
<dbReference type="InterPro" id="IPR016166">
    <property type="entry name" value="FAD-bd_PCMH"/>
</dbReference>
<sequence length="281" mass="30863">MYPPEFSYVRAESLQEALKFLEGNDNTRPLAGGQSLIPMLKLRVLSPDYILDINRLNELNYVKTSLNGVSIGALTRYHDILSNDIVKSKVPLMHHATRTIGDMQVRNMGTIGGAISNADPASDMPVVLTALNATIILSSASGSRSVKALDFFKGPFTTDTNKGELVTQIEVPVLDGYKTVYKKVVRRAGDYALASVALAIKLKGNEIEDIKLAYGGVHDKPFRAMEVEKNVIGKKLNDDLVKDIASKVSSQINPPSDHRGSSWYRREVVKVLTMKAFKEVA</sequence>
<evidence type="ECO:0000313" key="5">
    <source>
        <dbReference type="EMBL" id="ALU29670.1"/>
    </source>
</evidence>
<dbReference type="Gene3D" id="3.30.43.10">
    <property type="entry name" value="Uridine Diphospho-n-acetylenolpyruvylglucosamine Reductase, domain 2"/>
    <property type="match status" value="1"/>
</dbReference>
<dbReference type="PaxDb" id="1435377-SUSAZ_10655"/>
<dbReference type="InterPro" id="IPR036683">
    <property type="entry name" value="CO_DH_flav_C_dom_sf"/>
</dbReference>
<organism evidence="5 8">
    <name type="scientific">Sulfolobus acidocaldarius</name>
    <dbReference type="NCBI Taxonomy" id="2285"/>
    <lineage>
        <taxon>Archaea</taxon>
        <taxon>Thermoproteota</taxon>
        <taxon>Thermoprotei</taxon>
        <taxon>Sulfolobales</taxon>
        <taxon>Sulfolobaceae</taxon>
        <taxon>Sulfolobus</taxon>
    </lineage>
</organism>
<dbReference type="Proteomes" id="UP000060043">
    <property type="component" value="Chromosome"/>
</dbReference>
<dbReference type="InterPro" id="IPR002346">
    <property type="entry name" value="Mopterin_DH_FAD-bd"/>
</dbReference>
<dbReference type="PANTHER" id="PTHR42659">
    <property type="entry name" value="XANTHINE DEHYDROGENASE SUBUNIT C-RELATED"/>
    <property type="match status" value="1"/>
</dbReference>
<proteinExistence type="predicted"/>
<dbReference type="SUPFAM" id="SSF55447">
    <property type="entry name" value="CO dehydrogenase flavoprotein C-terminal domain-like"/>
    <property type="match status" value="1"/>
</dbReference>
<gene>
    <name evidence="5" type="ORF">ATY89_06760</name>
    <name evidence="6" type="ORF">ATZ20_09780</name>
</gene>
<accession>A0A0U3GXB0</accession>
<dbReference type="PANTHER" id="PTHR42659:SF2">
    <property type="entry name" value="XANTHINE DEHYDROGENASE SUBUNIT C-RELATED"/>
    <property type="match status" value="1"/>
</dbReference>
<evidence type="ECO:0000259" key="4">
    <source>
        <dbReference type="PROSITE" id="PS51387"/>
    </source>
</evidence>
<dbReference type="GeneID" id="14552782"/>
<reference evidence="7 8" key="1">
    <citation type="submission" date="2015-12" db="EMBL/GenBank/DDBJ databases">
        <title>A stable core within a dynamic pangenome in Sulfolobus acidocaldarius.</title>
        <authorList>
            <person name="Anderson R."/>
            <person name="Kouris A."/>
            <person name="Seward C."/>
            <person name="Campbell K."/>
            <person name="Whitaker R."/>
        </authorList>
    </citation>
    <scope>NUCLEOTIDE SEQUENCE [LARGE SCALE GENOMIC DNA]</scope>
    <source>
        <strain evidence="5 8">GG12-C01-09</strain>
        <strain evidence="6 7">NG05B_CO5_07</strain>
    </source>
</reference>
<dbReference type="PROSITE" id="PS51387">
    <property type="entry name" value="FAD_PCMH"/>
    <property type="match status" value="1"/>
</dbReference>
<evidence type="ECO:0000256" key="3">
    <source>
        <dbReference type="ARBA" id="ARBA00023002"/>
    </source>
</evidence>
<protein>
    <submittedName>
        <fullName evidence="5">Carbon monoxide dehydrogenase</fullName>
    </submittedName>
</protein>
<dbReference type="InterPro" id="IPR005107">
    <property type="entry name" value="CO_DH_flav_C"/>
</dbReference>
<dbReference type="InterPro" id="IPR051312">
    <property type="entry name" value="Diverse_Substr_Oxidored"/>
</dbReference>
<dbReference type="EMBL" id="CP013694">
    <property type="protein sequence ID" value="ALU29670.1"/>
    <property type="molecule type" value="Genomic_DNA"/>
</dbReference>
<dbReference type="InterPro" id="IPR036318">
    <property type="entry name" value="FAD-bd_PCMH-like_sf"/>
</dbReference>
<dbReference type="FunFam" id="3.30.465.10:FF:000017">
    <property type="entry name" value="Xanthine dehydrogenase, FAD binding subunit"/>
    <property type="match status" value="1"/>
</dbReference>
<dbReference type="Pfam" id="PF00941">
    <property type="entry name" value="FAD_binding_5"/>
    <property type="match status" value="1"/>
</dbReference>
<dbReference type="SMR" id="A0A0U3GXB0"/>
<dbReference type="EMBL" id="CP013695">
    <property type="protein sequence ID" value="ALU32405.1"/>
    <property type="molecule type" value="Genomic_DNA"/>
</dbReference>
<dbReference type="InterPro" id="IPR016167">
    <property type="entry name" value="FAD-bd_PCMH_sub1"/>
</dbReference>
<dbReference type="SMART" id="SM01092">
    <property type="entry name" value="CO_deh_flav_C"/>
    <property type="match status" value="1"/>
</dbReference>
<evidence type="ECO:0000313" key="6">
    <source>
        <dbReference type="EMBL" id="ALU32405.1"/>
    </source>
</evidence>
<keyword evidence="3" id="KW-0560">Oxidoreductase</keyword>
<dbReference type="STRING" id="1435377.SUSAZ_10655"/>
<evidence type="ECO:0000313" key="8">
    <source>
        <dbReference type="Proteomes" id="UP000065473"/>
    </source>
</evidence>
<dbReference type="OrthoDB" id="19205at2157"/>
<evidence type="ECO:0000313" key="7">
    <source>
        <dbReference type="Proteomes" id="UP000060043"/>
    </source>
</evidence>
<dbReference type="Gene3D" id="3.30.465.10">
    <property type="match status" value="1"/>
</dbReference>